<feature type="region of interest" description="Disordered" evidence="1">
    <location>
        <begin position="1"/>
        <end position="188"/>
    </location>
</feature>
<protein>
    <submittedName>
        <fullName evidence="2">Bc76ea4d-ec02-4817-a54c-4f13fd989e14</fullName>
    </submittedName>
</protein>
<feature type="compositionally biased region" description="Basic and acidic residues" evidence="1">
    <location>
        <begin position="139"/>
        <end position="165"/>
    </location>
</feature>
<evidence type="ECO:0000313" key="3">
    <source>
        <dbReference type="Proteomes" id="UP000289323"/>
    </source>
</evidence>
<reference evidence="2 3" key="1">
    <citation type="submission" date="2018-04" db="EMBL/GenBank/DDBJ databases">
        <authorList>
            <person name="Huttner S."/>
            <person name="Dainat J."/>
        </authorList>
    </citation>
    <scope>NUCLEOTIDE SEQUENCE [LARGE SCALE GENOMIC DNA]</scope>
</reference>
<proteinExistence type="predicted"/>
<feature type="compositionally biased region" description="Basic and acidic residues" evidence="1">
    <location>
        <begin position="19"/>
        <end position="31"/>
    </location>
</feature>
<dbReference type="Proteomes" id="UP000289323">
    <property type="component" value="Unassembled WGS sequence"/>
</dbReference>
<gene>
    <name evidence="2" type="ORF">TT172_LOCUS4762</name>
</gene>
<dbReference type="InterPro" id="IPR053203">
    <property type="entry name" value="Cisplatin_resist-associated"/>
</dbReference>
<dbReference type="PANTHER" id="PTHR34693:SF1">
    <property type="entry name" value="PROTEIN PAR32"/>
    <property type="match status" value="1"/>
</dbReference>
<name>A0A3S4B5J5_9PEZI</name>
<dbReference type="EMBL" id="OUUZ01000009">
    <property type="protein sequence ID" value="SPQ22343.1"/>
    <property type="molecule type" value="Genomic_DNA"/>
</dbReference>
<organism evidence="2 3">
    <name type="scientific">Thermothielavioides terrestris</name>
    <dbReference type="NCBI Taxonomy" id="2587410"/>
    <lineage>
        <taxon>Eukaryota</taxon>
        <taxon>Fungi</taxon>
        <taxon>Dikarya</taxon>
        <taxon>Ascomycota</taxon>
        <taxon>Pezizomycotina</taxon>
        <taxon>Sordariomycetes</taxon>
        <taxon>Sordariomycetidae</taxon>
        <taxon>Sordariales</taxon>
        <taxon>Chaetomiaceae</taxon>
        <taxon>Thermothielavioides</taxon>
    </lineage>
</organism>
<sequence>MSTEVFRRVGRGGAGNFYSKKDVEEAEKAGTEDLEAQRATTTTTTSEETLSFTRTQTTSPTITSATAPSYGRTGRGGAGNFALPNPNAAPHTTPLLNPNSAAPHPEEAAPSPPSLPVPKRKTGGLSGRGGAGNWTGGEDGTKQQEEEDKQRRVEELEMQVLRDVEVGLAPPPRVYQTHTLGSGRGGGG</sequence>
<evidence type="ECO:0000256" key="1">
    <source>
        <dbReference type="SAM" id="MobiDB-lite"/>
    </source>
</evidence>
<dbReference type="AlphaFoldDB" id="A0A3S4B5J5"/>
<feature type="compositionally biased region" description="Gly residues" evidence="1">
    <location>
        <begin position="124"/>
        <end position="138"/>
    </location>
</feature>
<feature type="compositionally biased region" description="Low complexity" evidence="1">
    <location>
        <begin position="40"/>
        <end position="66"/>
    </location>
</feature>
<accession>A0A3S4B5J5</accession>
<evidence type="ECO:0000313" key="2">
    <source>
        <dbReference type="EMBL" id="SPQ22343.1"/>
    </source>
</evidence>
<dbReference type="PANTHER" id="PTHR34693">
    <property type="entry name" value="PROTEIN PAR32"/>
    <property type="match status" value="1"/>
</dbReference>